<reference evidence="6 7" key="1">
    <citation type="submission" date="2025-04" db="UniProtKB">
        <authorList>
            <consortium name="RefSeq"/>
        </authorList>
    </citation>
    <scope>IDENTIFICATION</scope>
    <source>
        <tissue evidence="6 7">Total insect</tissue>
    </source>
</reference>
<evidence type="ECO:0000256" key="3">
    <source>
        <dbReference type="SAM" id="MobiDB-lite"/>
    </source>
</evidence>
<dbReference type="PANTHER" id="PTHR22959:SF0">
    <property type="entry name" value="PARTNER OF Y14 AND MAGO"/>
    <property type="match status" value="1"/>
</dbReference>
<evidence type="ECO:0000313" key="7">
    <source>
        <dbReference type="RefSeq" id="XP_034243631.1"/>
    </source>
</evidence>
<dbReference type="SUPFAM" id="SSF101931">
    <property type="entry name" value="Pym (Within the bgcn gene intron protein, WIBG), N-terminal domain"/>
    <property type="match status" value="1"/>
</dbReference>
<evidence type="ECO:0000256" key="1">
    <source>
        <dbReference type="ARBA" id="ARBA00009394"/>
    </source>
</evidence>
<feature type="domain" description="WIBG Mago-binding" evidence="4">
    <location>
        <begin position="14"/>
        <end position="40"/>
    </location>
</feature>
<organism evidence="7">
    <name type="scientific">Thrips palmi</name>
    <name type="common">Melon thrips</name>
    <dbReference type="NCBI Taxonomy" id="161013"/>
    <lineage>
        <taxon>Eukaryota</taxon>
        <taxon>Metazoa</taxon>
        <taxon>Ecdysozoa</taxon>
        <taxon>Arthropoda</taxon>
        <taxon>Hexapoda</taxon>
        <taxon>Insecta</taxon>
        <taxon>Pterygota</taxon>
        <taxon>Neoptera</taxon>
        <taxon>Paraneoptera</taxon>
        <taxon>Thysanoptera</taxon>
        <taxon>Terebrantia</taxon>
        <taxon>Thripoidea</taxon>
        <taxon>Thripidae</taxon>
        <taxon>Thrips</taxon>
    </lineage>
</organism>
<evidence type="ECO:0000259" key="4">
    <source>
        <dbReference type="SMART" id="SM01273"/>
    </source>
</evidence>
<dbReference type="GeneID" id="117646645"/>
<feature type="region of interest" description="Disordered" evidence="3">
    <location>
        <begin position="80"/>
        <end position="207"/>
    </location>
</feature>
<accession>A0A6P8Z1W5</accession>
<dbReference type="AlphaFoldDB" id="A0A6P8Z1W5"/>
<feature type="compositionally biased region" description="Polar residues" evidence="3">
    <location>
        <begin position="114"/>
        <end position="138"/>
    </location>
</feature>
<dbReference type="Proteomes" id="UP000515158">
    <property type="component" value="Unplaced"/>
</dbReference>
<sequence>MTSLATEYVKTDDGTRFIPATQRPDGTWRKPRKVKDGYVPQEEVPLYESKGKMFQNNKPQYPVGLSPDLIAAAEARKAGNNPIPGLVIQPQDAKTAKKKKKKKAGQGEDLSEAMSRTSLSEALLSTNHITSSEAASQDNEWKTFTAKGKSKRGNPVPEAPPKSKANAVGISPQTSKPAQKAAPKPAPAPVAQTPAKTDTVSDPAKRLKNLRKKLREIETVEQKAASGVKLEKDQLDKIARKAEILKEIEDLE</sequence>
<feature type="compositionally biased region" description="Low complexity" evidence="3">
    <location>
        <begin position="172"/>
        <end position="197"/>
    </location>
</feature>
<protein>
    <recommendedName>
        <fullName evidence="2">Partner of Y14 and mago</fullName>
    </recommendedName>
</protein>
<feature type="region of interest" description="Disordered" evidence="3">
    <location>
        <begin position="15"/>
        <end position="36"/>
    </location>
</feature>
<keyword evidence="5" id="KW-1185">Reference proteome</keyword>
<dbReference type="Pfam" id="PF09282">
    <property type="entry name" value="Mago-bind"/>
    <property type="match status" value="1"/>
</dbReference>
<dbReference type="GO" id="GO:0003723">
    <property type="term" value="F:RNA binding"/>
    <property type="evidence" value="ECO:0007669"/>
    <property type="project" value="TreeGrafter"/>
</dbReference>
<evidence type="ECO:0000313" key="6">
    <source>
        <dbReference type="RefSeq" id="XP_034243630.1"/>
    </source>
</evidence>
<dbReference type="InterPro" id="IPR039333">
    <property type="entry name" value="PYM1"/>
</dbReference>
<evidence type="ECO:0000313" key="8">
    <source>
        <dbReference type="RefSeq" id="XP_034243632.1"/>
    </source>
</evidence>
<dbReference type="CTD" id="37780"/>
<dbReference type="GO" id="GO:0035145">
    <property type="term" value="C:exon-exon junction complex"/>
    <property type="evidence" value="ECO:0007669"/>
    <property type="project" value="TreeGrafter"/>
</dbReference>
<dbReference type="GO" id="GO:1903259">
    <property type="term" value="P:exon-exon junction complex disassembly"/>
    <property type="evidence" value="ECO:0007669"/>
    <property type="project" value="InterPro"/>
</dbReference>
<gene>
    <name evidence="6 7 8 9" type="primary">LOC117646645</name>
</gene>
<dbReference type="RefSeq" id="XP_034243632.1">
    <property type="nucleotide sequence ID" value="XM_034387741.1"/>
</dbReference>
<name>A0A6P8Z1W5_THRPL</name>
<dbReference type="KEGG" id="tpal:117646645"/>
<dbReference type="RefSeq" id="XP_034243630.1">
    <property type="nucleotide sequence ID" value="XM_034387739.1"/>
</dbReference>
<dbReference type="OrthoDB" id="21625at2759"/>
<dbReference type="InterPro" id="IPR015362">
    <property type="entry name" value="WIBG_mago-bd"/>
</dbReference>
<dbReference type="InterPro" id="IPR036348">
    <property type="entry name" value="WIBG_N_sf"/>
</dbReference>
<comment type="similarity">
    <text evidence="1">Belongs to the pym family.</text>
</comment>
<dbReference type="RefSeq" id="XP_034243633.1">
    <property type="nucleotide sequence ID" value="XM_034387742.1"/>
</dbReference>
<dbReference type="SMART" id="SM01273">
    <property type="entry name" value="Mago-bind"/>
    <property type="match status" value="1"/>
</dbReference>
<evidence type="ECO:0000313" key="9">
    <source>
        <dbReference type="RefSeq" id="XP_034243633.1"/>
    </source>
</evidence>
<evidence type="ECO:0000256" key="2">
    <source>
        <dbReference type="ARBA" id="ARBA00018898"/>
    </source>
</evidence>
<evidence type="ECO:0000313" key="5">
    <source>
        <dbReference type="Proteomes" id="UP000515158"/>
    </source>
</evidence>
<proteinExistence type="inferred from homology"/>
<dbReference type="RefSeq" id="XP_034243631.1">
    <property type="nucleotide sequence ID" value="XM_034387740.1"/>
</dbReference>
<dbReference type="GO" id="GO:0005737">
    <property type="term" value="C:cytoplasm"/>
    <property type="evidence" value="ECO:0007669"/>
    <property type="project" value="TreeGrafter"/>
</dbReference>
<dbReference type="PANTHER" id="PTHR22959">
    <property type="entry name" value="PYM PROTEIN"/>
    <property type="match status" value="1"/>
</dbReference>